<feature type="compositionally biased region" description="Basic and acidic residues" evidence="3">
    <location>
        <begin position="125"/>
        <end position="134"/>
    </location>
</feature>
<dbReference type="AlphaFoldDB" id="A0AA35IRL7"/>
<dbReference type="Pfam" id="PF04571">
    <property type="entry name" value="Lipin_N"/>
    <property type="match status" value="1"/>
</dbReference>
<name>A0AA35IRL7_SACMI</name>
<accession>A0AA35IRL7</accession>
<dbReference type="RefSeq" id="XP_056078756.1">
    <property type="nucleotide sequence ID" value="XM_056224882.1"/>
</dbReference>
<feature type="compositionally biased region" description="Polar residues" evidence="3">
    <location>
        <begin position="664"/>
        <end position="678"/>
    </location>
</feature>
<sequence length="860" mass="96013">MQYVGRALGSVSKTWSSINPATLSGAIDVIVVEHPDGTLSCSPFHVRFGKFQILKPSQKKVQVFINEKLSNMPMKLSDSGEAYFVFEMGDQVTDVPDELLVSPVMSATSSPPQSPETSILEGGTEGERESENEHKKKQKKVLEEPDFLDINESVNPISKNDETTESLSSVESSTNTSPELVEERKRVEQRTKNFQQKLNKRLTEIHIPSKLDNNGDLLLDTEGYKPNKNMMHDTDIQLKQLLKDEFGNDSDISSFIKEDKNGNIKIVNPYEHLTGLSPPGTPPKMATSGSILGLDAMESGTTLNSLSTSPSTSDTEDDTSFNKERSSNSESSNNRDSAENSKTEKRYIRTIRLTNDQLKCLNLTYGENDLKFSVDHGKAIVTSKLFVWRWDVPIVISDIDGTITKSDALGHVLAMIGKDWTHLGVAKLFSEISRNGYNILYLTARSAGQADSTRSYLRSIIQNGSKLPNGPVILSPDRTMAALRREVILKKPEVFKIACLNDIRSLYFEDNDNEMDTEEKSTPFFAGFGNRITDALSYRTVGIPSSRIFTINTEGEVHMELLELAGYRSSYIHINELVDHFFPPVSLDSDDLKTNTSMVPGSPPNRTLDNADAENTSGHKTLFRGNQEEKFTDVNFWRDPLVDIDSLSDISKDDTDNTDEDTDVSQQESTRSRTNSAVTMRATKVPQIHVGSTYNNEVLATSSDVENASQFMGSHSSSRSTPNKPTKSKGDIGKQIYLELGSPLASPKMKYLDDMNDEEYNNSRSKSRRASTAAATSIDEEFKKLSMSKAGVPTNNVSKINVLDDMHSRENSDTESRMEQSDDDTRRKQQPHKSMDDKYLDARVSDEFDDDEFDEDEFED</sequence>
<dbReference type="GO" id="GO:0008195">
    <property type="term" value="F:phosphatidate phosphatase activity"/>
    <property type="evidence" value="ECO:0007669"/>
    <property type="project" value="TreeGrafter"/>
</dbReference>
<feature type="compositionally biased region" description="Acidic residues" evidence="3">
    <location>
        <begin position="847"/>
        <end position="860"/>
    </location>
</feature>
<evidence type="ECO:0000256" key="2">
    <source>
        <dbReference type="ARBA" id="ARBA00022553"/>
    </source>
</evidence>
<feature type="region of interest" description="Disordered" evidence="3">
    <location>
        <begin position="796"/>
        <end position="860"/>
    </location>
</feature>
<feature type="region of interest" description="Disordered" evidence="3">
    <location>
        <begin position="302"/>
        <end position="343"/>
    </location>
</feature>
<organism evidence="5 6">
    <name type="scientific">Saccharomyces mikatae IFO 1815</name>
    <dbReference type="NCBI Taxonomy" id="226126"/>
    <lineage>
        <taxon>Eukaryota</taxon>
        <taxon>Fungi</taxon>
        <taxon>Dikarya</taxon>
        <taxon>Ascomycota</taxon>
        <taxon>Saccharomycotina</taxon>
        <taxon>Saccharomycetes</taxon>
        <taxon>Saccharomycetales</taxon>
        <taxon>Saccharomycetaceae</taxon>
        <taxon>Saccharomyces</taxon>
    </lineage>
</organism>
<evidence type="ECO:0000313" key="6">
    <source>
        <dbReference type="Proteomes" id="UP001161438"/>
    </source>
</evidence>
<feature type="compositionally biased region" description="Polar residues" evidence="3">
    <location>
        <begin position="594"/>
        <end position="619"/>
    </location>
</feature>
<dbReference type="PANTHER" id="PTHR12181:SF12">
    <property type="entry name" value="PHOSPHATIDATE PHOSPHATASE"/>
    <property type="match status" value="1"/>
</dbReference>
<dbReference type="SUPFAM" id="SSF56784">
    <property type="entry name" value="HAD-like"/>
    <property type="match status" value="1"/>
</dbReference>
<dbReference type="Gene3D" id="3.40.50.1000">
    <property type="entry name" value="HAD superfamily/HAD-like"/>
    <property type="match status" value="1"/>
</dbReference>
<dbReference type="Pfam" id="PF24565">
    <property type="entry name" value="Ned1_M"/>
    <property type="match status" value="1"/>
</dbReference>
<evidence type="ECO:0000259" key="4">
    <source>
        <dbReference type="SMART" id="SM00775"/>
    </source>
</evidence>
<protein>
    <recommendedName>
        <fullName evidence="4">LNS2/PITP domain-containing protein</fullName>
    </recommendedName>
</protein>
<dbReference type="SMART" id="SM00775">
    <property type="entry name" value="LNS2"/>
    <property type="match status" value="1"/>
</dbReference>
<feature type="compositionally biased region" description="Polar residues" evidence="3">
    <location>
        <begin position="708"/>
        <end position="725"/>
    </location>
</feature>
<dbReference type="EMBL" id="OX365769">
    <property type="protein sequence ID" value="CAI4035636.1"/>
    <property type="molecule type" value="Genomic_DNA"/>
</dbReference>
<dbReference type="InterPro" id="IPR007651">
    <property type="entry name" value="Lipin_N"/>
</dbReference>
<evidence type="ECO:0000256" key="1">
    <source>
        <dbReference type="ARBA" id="ARBA00005476"/>
    </source>
</evidence>
<keyword evidence="2" id="KW-0597">Phosphoprotein</keyword>
<dbReference type="InterPro" id="IPR026058">
    <property type="entry name" value="LIPIN"/>
</dbReference>
<dbReference type="InterPro" id="IPR057124">
    <property type="entry name" value="Ned1-like_M"/>
</dbReference>
<dbReference type="InterPro" id="IPR013209">
    <property type="entry name" value="LNS2"/>
</dbReference>
<evidence type="ECO:0000256" key="3">
    <source>
        <dbReference type="SAM" id="MobiDB-lite"/>
    </source>
</evidence>
<dbReference type="InterPro" id="IPR036412">
    <property type="entry name" value="HAD-like_sf"/>
</dbReference>
<comment type="similarity">
    <text evidence="1">Belongs to the lipin family.</text>
</comment>
<reference evidence="5" key="1">
    <citation type="submission" date="2022-10" db="EMBL/GenBank/DDBJ databases">
        <authorList>
            <person name="Byrne P K."/>
        </authorList>
    </citation>
    <scope>NUCLEOTIDE SEQUENCE</scope>
    <source>
        <strain evidence="5">IFO1815</strain>
    </source>
</reference>
<dbReference type="InterPro" id="IPR023214">
    <property type="entry name" value="HAD_sf"/>
</dbReference>
<keyword evidence="6" id="KW-1185">Reference proteome</keyword>
<dbReference type="GO" id="GO:0005634">
    <property type="term" value="C:nucleus"/>
    <property type="evidence" value="ECO:0007669"/>
    <property type="project" value="TreeGrafter"/>
</dbReference>
<dbReference type="GO" id="GO:0019432">
    <property type="term" value="P:triglyceride biosynthetic process"/>
    <property type="evidence" value="ECO:0007669"/>
    <property type="project" value="TreeGrafter"/>
</dbReference>
<dbReference type="FunFam" id="3.40.50.1000:FF:000063">
    <property type="entry name" value="Nuclear elongation and deformation protein"/>
    <property type="match status" value="1"/>
</dbReference>
<dbReference type="Proteomes" id="UP001161438">
    <property type="component" value="Chromosome 13"/>
</dbReference>
<feature type="region of interest" description="Disordered" evidence="3">
    <location>
        <begin position="647"/>
        <end position="680"/>
    </location>
</feature>
<dbReference type="PANTHER" id="PTHR12181">
    <property type="entry name" value="LIPIN"/>
    <property type="match status" value="1"/>
</dbReference>
<evidence type="ECO:0000313" key="5">
    <source>
        <dbReference type="EMBL" id="CAI4035636.1"/>
    </source>
</evidence>
<feature type="compositionally biased region" description="Low complexity" evidence="3">
    <location>
        <begin position="165"/>
        <end position="179"/>
    </location>
</feature>
<feature type="compositionally biased region" description="Basic and acidic residues" evidence="3">
    <location>
        <begin position="802"/>
        <end position="846"/>
    </location>
</feature>
<dbReference type="GO" id="GO:0009062">
    <property type="term" value="P:fatty acid catabolic process"/>
    <property type="evidence" value="ECO:0007669"/>
    <property type="project" value="TreeGrafter"/>
</dbReference>
<feature type="region of interest" description="Disordered" evidence="3">
    <location>
        <begin position="594"/>
        <end position="625"/>
    </location>
</feature>
<gene>
    <name evidence="5" type="primary">SMKI13G2870</name>
    <name evidence="5" type="ORF">SMKI_13G2870</name>
</gene>
<feature type="region of interest" description="Disordered" evidence="3">
    <location>
        <begin position="708"/>
        <end position="732"/>
    </location>
</feature>
<dbReference type="Pfam" id="PF08235">
    <property type="entry name" value="LNS2"/>
    <property type="match status" value="1"/>
</dbReference>
<feature type="domain" description="LNS2/PITP" evidence="4">
    <location>
        <begin position="394"/>
        <end position="560"/>
    </location>
</feature>
<feature type="compositionally biased region" description="Low complexity" evidence="3">
    <location>
        <begin position="302"/>
        <end position="313"/>
    </location>
</feature>
<dbReference type="InterPro" id="IPR031315">
    <property type="entry name" value="LNS2/PITP"/>
</dbReference>
<feature type="compositionally biased region" description="Polar residues" evidence="3">
    <location>
        <begin position="105"/>
        <end position="117"/>
    </location>
</feature>
<dbReference type="GeneID" id="80920510"/>
<feature type="region of interest" description="Disordered" evidence="3">
    <location>
        <begin position="104"/>
        <end position="182"/>
    </location>
</feature>
<proteinExistence type="inferred from homology"/>